<dbReference type="Proteomes" id="UP000615446">
    <property type="component" value="Unassembled WGS sequence"/>
</dbReference>
<organism evidence="1 2">
    <name type="scientific">Rhizophagus clarus</name>
    <dbReference type="NCBI Taxonomy" id="94130"/>
    <lineage>
        <taxon>Eukaryota</taxon>
        <taxon>Fungi</taxon>
        <taxon>Fungi incertae sedis</taxon>
        <taxon>Mucoromycota</taxon>
        <taxon>Glomeromycotina</taxon>
        <taxon>Glomeromycetes</taxon>
        <taxon>Glomerales</taxon>
        <taxon>Glomeraceae</taxon>
        <taxon>Rhizophagus</taxon>
    </lineage>
</organism>
<gene>
    <name evidence="1" type="ORF">RCL2_002289900</name>
</gene>
<evidence type="ECO:0000313" key="2">
    <source>
        <dbReference type="Proteomes" id="UP000615446"/>
    </source>
</evidence>
<dbReference type="AlphaFoldDB" id="A0A8H3M1J6"/>
<proteinExistence type="predicted"/>
<sequence>MDISGKPFEEYEDNQLKDSEGKKFFTNSLTQEKYEKIIALQQKHDAEIRLLADKCQLEIAFNIFKDNREPAPKKICNISSWNAFQSEWFRKNKIKATAPADELSKNRISKEPSLLENINLRKAELNNQICAFRKLYRTLQITCNVEFLTIVVSLDKELNSSYFGTPIGEEFYKACIKIDEIVDSFHHFSCLKNAGISFQINSQELERTIENPTIKLSIADLNSPNSKDTRDRVRKYIQESIIV</sequence>
<protein>
    <submittedName>
        <fullName evidence="1">Uncharacterized protein</fullName>
    </submittedName>
</protein>
<accession>A0A8H3M1J6</accession>
<reference evidence="1" key="1">
    <citation type="submission" date="2019-10" db="EMBL/GenBank/DDBJ databases">
        <title>Conservation and host-specific expression of non-tandemly repeated heterogenous ribosome RNA gene in arbuscular mycorrhizal fungi.</title>
        <authorList>
            <person name="Maeda T."/>
            <person name="Kobayashi Y."/>
            <person name="Nakagawa T."/>
            <person name="Ezawa T."/>
            <person name="Yamaguchi K."/>
            <person name="Bino T."/>
            <person name="Nishimoto Y."/>
            <person name="Shigenobu S."/>
            <person name="Kawaguchi M."/>
        </authorList>
    </citation>
    <scope>NUCLEOTIDE SEQUENCE</scope>
    <source>
        <strain evidence="1">HR1</strain>
    </source>
</reference>
<dbReference type="OrthoDB" id="2314532at2759"/>
<comment type="caution">
    <text evidence="1">The sequence shown here is derived from an EMBL/GenBank/DDBJ whole genome shotgun (WGS) entry which is preliminary data.</text>
</comment>
<dbReference type="EMBL" id="BLAL01000250">
    <property type="protein sequence ID" value="GES96265.1"/>
    <property type="molecule type" value="Genomic_DNA"/>
</dbReference>
<evidence type="ECO:0000313" key="1">
    <source>
        <dbReference type="EMBL" id="GES96265.1"/>
    </source>
</evidence>
<name>A0A8H3M1J6_9GLOM</name>